<evidence type="ECO:0000313" key="4">
    <source>
        <dbReference type="WBParaSite" id="snap_masked-unitig_20426-processed-gene-0.1-mRNA-1"/>
    </source>
</evidence>
<accession>A0A1I8JNB2</accession>
<evidence type="ECO:0000256" key="1">
    <source>
        <dbReference type="SAM" id="MobiDB-lite"/>
    </source>
</evidence>
<dbReference type="WBParaSite" id="snap_masked-unitig_20426-processed-gene-0.1-mRNA-1">
    <property type="protein sequence ID" value="snap_masked-unitig_20426-processed-gene-0.1-mRNA-1"/>
    <property type="gene ID" value="snap_masked-unitig_20426-processed-gene-0.1"/>
</dbReference>
<dbReference type="AlphaFoldDB" id="A0A1I8JNB2"/>
<dbReference type="Proteomes" id="UP000095280">
    <property type="component" value="Unplaced"/>
</dbReference>
<evidence type="ECO:0000313" key="3">
    <source>
        <dbReference type="Proteomes" id="UP000095280"/>
    </source>
</evidence>
<keyword evidence="3" id="KW-1185">Reference proteome</keyword>
<dbReference type="InterPro" id="IPR000182">
    <property type="entry name" value="GNAT_dom"/>
</dbReference>
<dbReference type="PROSITE" id="PS51186">
    <property type="entry name" value="GNAT"/>
    <property type="match status" value="1"/>
</dbReference>
<dbReference type="SUPFAM" id="SSF55729">
    <property type="entry name" value="Acyl-CoA N-acyltransferases (Nat)"/>
    <property type="match status" value="1"/>
</dbReference>
<dbReference type="InterPro" id="IPR016181">
    <property type="entry name" value="Acyl_CoA_acyltransferase"/>
</dbReference>
<reference evidence="4" key="1">
    <citation type="submission" date="2016-11" db="UniProtKB">
        <authorList>
            <consortium name="WormBaseParasite"/>
        </authorList>
    </citation>
    <scope>IDENTIFICATION</scope>
</reference>
<protein>
    <submittedName>
        <fullName evidence="4">N-acetyltransferase domain-containing protein</fullName>
    </submittedName>
</protein>
<organism evidence="3 4">
    <name type="scientific">Macrostomum lignano</name>
    <dbReference type="NCBI Taxonomy" id="282301"/>
    <lineage>
        <taxon>Eukaryota</taxon>
        <taxon>Metazoa</taxon>
        <taxon>Spiralia</taxon>
        <taxon>Lophotrochozoa</taxon>
        <taxon>Platyhelminthes</taxon>
        <taxon>Rhabditophora</taxon>
        <taxon>Macrostomorpha</taxon>
        <taxon>Macrostomida</taxon>
        <taxon>Macrostomidae</taxon>
        <taxon>Macrostomum</taxon>
    </lineage>
</organism>
<dbReference type="CDD" id="cd04301">
    <property type="entry name" value="NAT_SF"/>
    <property type="match status" value="1"/>
</dbReference>
<sequence length="536" mass="58214">MRSLWRCAFATWRVSHEGMLPFCHMGASDHFRVLQSGLARLLVAEAAGRPAGFALYTRCHLDRQPRPGLYLQAVYVCEDYRGLKVRAISRQVSTRGSLARQALATGCDHIKLIVHTDNEALSWYQRIGFQRPRGSPFFEMNDVDFVAGLVAAAEQPLPDGASLRLRPATAPTAGLICSWLAGRPLHLLANRPLNCACAPELAGCRIHCPALRETAESPASHFSRFAFIGKLRSNLERHGGRHRGGAPGARSGSWSRETATMGMPLYWPDRRCDEPPDACWPAASKLLARRRLPSVWPGGSAFLLYTPFVLHAQPARSPAFYVQSSLLGAGLRRHRVRLLEVLSRPVTELATWADLAGSSGFGHLSYAVGRVSSRPLARRPQPVSCGLRRRLSAGWEGGRRFRLTLRGPGDVRQGTAALTSACADGLHHGWPTSRACCGRLRQRPCQCLSVAKPEVGCWAAWHSPGAVISQAALAGGAQAAEAAAPDAAATTGLRGTIGTARGPPPKRETEKNCGRLRARAPKALRPAERQSRRSFS</sequence>
<proteinExistence type="predicted"/>
<feature type="compositionally biased region" description="Basic and acidic residues" evidence="1">
    <location>
        <begin position="525"/>
        <end position="536"/>
    </location>
</feature>
<dbReference type="GO" id="GO:0016747">
    <property type="term" value="F:acyltransferase activity, transferring groups other than amino-acyl groups"/>
    <property type="evidence" value="ECO:0007669"/>
    <property type="project" value="InterPro"/>
</dbReference>
<evidence type="ECO:0000259" key="2">
    <source>
        <dbReference type="PROSITE" id="PS51186"/>
    </source>
</evidence>
<feature type="domain" description="N-acetyltransferase" evidence="2">
    <location>
        <begin position="1"/>
        <end position="152"/>
    </location>
</feature>
<feature type="region of interest" description="Disordered" evidence="1">
    <location>
        <begin position="487"/>
        <end position="536"/>
    </location>
</feature>
<dbReference type="Gene3D" id="3.40.630.30">
    <property type="match status" value="1"/>
</dbReference>
<name>A0A1I8JNB2_9PLAT</name>